<reference evidence="1 2" key="1">
    <citation type="journal article" date="2014" name="Appl. Environ. Microbiol.">
        <title>Gut symbionts from distinct hosts exhibit genotoxic activity via divergent colibactin biosynthetic pathways.</title>
        <authorList>
            <person name="Engel P."/>
            <person name="Vizcaino M.I."/>
            <person name="Crawford J.M."/>
        </authorList>
    </citation>
    <scope>NUCLEOTIDE SEQUENCE [LARGE SCALE GENOMIC DNA]</scope>
    <source>
        <strain evidence="1 2">PEB0191</strain>
    </source>
</reference>
<dbReference type="HOGENOM" id="CLU_114128_0_0_6"/>
<accession>A0A0A7RZ02</accession>
<dbReference type="KEGG" id="fpp:FPB0191_00612"/>
<organism evidence="1 2">
    <name type="scientific">Frischella perrara</name>
    <dbReference type="NCBI Taxonomy" id="1267021"/>
    <lineage>
        <taxon>Bacteria</taxon>
        <taxon>Pseudomonadati</taxon>
        <taxon>Pseudomonadota</taxon>
        <taxon>Gammaproteobacteria</taxon>
        <taxon>Orbales</taxon>
        <taxon>Orbaceae</taxon>
        <taxon>Frischella</taxon>
    </lineage>
</organism>
<dbReference type="EMBL" id="CP009056">
    <property type="protein sequence ID" value="AJA44443.1"/>
    <property type="molecule type" value="Genomic_DNA"/>
</dbReference>
<sequence>MISQYLLINCNSVLKGQEQNIQDFVTKNATITLNKNSFYSSLDGDELIEFISLNSLNELTDYENRFALAFSDYACYLRGDIKRELLRYVESPIKARTAIPQTNYVQLRHVEVLPSAYQAYLKWRNETIFEVVRNNSNTIDSFDAYHSLISQVPGVMFISCFNGSIEEYMEPFTNDHYKNIITQAGDSYITGGNEGLYTKVYKKLGM</sequence>
<dbReference type="RefSeq" id="WP_039103932.1">
    <property type="nucleotide sequence ID" value="NZ_CP009056.1"/>
</dbReference>
<dbReference type="Proteomes" id="UP000030901">
    <property type="component" value="Chromosome"/>
</dbReference>
<dbReference type="OrthoDB" id="3690318at2"/>
<keyword evidence="2" id="KW-1185">Reference proteome</keyword>
<dbReference type="AlphaFoldDB" id="A0A0A7RZ02"/>
<evidence type="ECO:0000313" key="1">
    <source>
        <dbReference type="EMBL" id="AJA44443.1"/>
    </source>
</evidence>
<gene>
    <name evidence="1" type="ORF">FPB0191_00612</name>
</gene>
<evidence type="ECO:0000313" key="2">
    <source>
        <dbReference type="Proteomes" id="UP000030901"/>
    </source>
</evidence>
<proteinExistence type="predicted"/>
<dbReference type="STRING" id="1267021.FPB0191_00612"/>
<name>A0A0A7RZ02_FRIPE</name>
<protein>
    <submittedName>
        <fullName evidence="1">Uncharacterized protein</fullName>
    </submittedName>
</protein>